<dbReference type="RefSeq" id="WP_281263773.1">
    <property type="nucleotide sequence ID" value="NZ_LN774881.1"/>
</dbReference>
<organism evidence="7 8">
    <name type="scientific">Candidatus Westeberhardia cardiocondylae</name>
    <dbReference type="NCBI Taxonomy" id="1594731"/>
    <lineage>
        <taxon>Bacteria</taxon>
        <taxon>Pseudomonadati</taxon>
        <taxon>Pseudomonadota</taxon>
        <taxon>Gammaproteobacteria</taxon>
        <taxon>Enterobacterales</taxon>
        <taxon>Enterobacteriaceae</taxon>
        <taxon>ant endosymbionts</taxon>
        <taxon>Candidatus Westeberhardia</taxon>
    </lineage>
</organism>
<accession>A0A0H5BWZ2</accession>
<feature type="domain" description="YqgF/RNase H-like" evidence="6">
    <location>
        <begin position="5"/>
        <end position="107"/>
    </location>
</feature>
<evidence type="ECO:0000256" key="5">
    <source>
        <dbReference type="HAMAP-Rule" id="MF_00651"/>
    </source>
</evidence>
<dbReference type="EMBL" id="LN774881">
    <property type="protein sequence ID" value="CEN32228.1"/>
    <property type="molecule type" value="Genomic_DNA"/>
</dbReference>
<evidence type="ECO:0000256" key="1">
    <source>
        <dbReference type="ARBA" id="ARBA00022490"/>
    </source>
</evidence>
<keyword evidence="1 5" id="KW-0963">Cytoplasm</keyword>
<protein>
    <recommendedName>
        <fullName evidence="5">Putative pre-16S rRNA nuclease</fullName>
        <ecNumber evidence="5">3.1.-.-</ecNumber>
    </recommendedName>
</protein>
<dbReference type="HAMAP" id="MF_00651">
    <property type="entry name" value="Nuclease_YqgF"/>
    <property type="match status" value="1"/>
</dbReference>
<comment type="similarity">
    <text evidence="5">Belongs to the YqgF HJR family.</text>
</comment>
<dbReference type="GO" id="GO:0016788">
    <property type="term" value="F:hydrolase activity, acting on ester bonds"/>
    <property type="evidence" value="ECO:0007669"/>
    <property type="project" value="UniProtKB-UniRule"/>
</dbReference>
<gene>
    <name evidence="5 7" type="primary">yqgF</name>
    <name evidence="7" type="ORF">WEOB_289</name>
</gene>
<dbReference type="SMART" id="SM00732">
    <property type="entry name" value="YqgFc"/>
    <property type="match status" value="1"/>
</dbReference>
<dbReference type="InterPro" id="IPR012337">
    <property type="entry name" value="RNaseH-like_sf"/>
</dbReference>
<dbReference type="EC" id="3.1.-.-" evidence="5"/>
<dbReference type="STRING" id="1594731.WEOB_289"/>
<dbReference type="SUPFAM" id="SSF53098">
    <property type="entry name" value="Ribonuclease H-like"/>
    <property type="match status" value="1"/>
</dbReference>
<dbReference type="PANTHER" id="PTHR33317">
    <property type="entry name" value="POLYNUCLEOTIDYL TRANSFERASE, RIBONUCLEASE H-LIKE SUPERFAMILY PROTEIN"/>
    <property type="match status" value="1"/>
</dbReference>
<dbReference type="InterPro" id="IPR005227">
    <property type="entry name" value="YqgF"/>
</dbReference>
<comment type="function">
    <text evidence="5">Could be a nuclease involved in processing of the 5'-end of pre-16S rRNA.</text>
</comment>
<evidence type="ECO:0000259" key="6">
    <source>
        <dbReference type="SMART" id="SM00732"/>
    </source>
</evidence>
<evidence type="ECO:0000313" key="7">
    <source>
        <dbReference type="EMBL" id="CEN32228.1"/>
    </source>
</evidence>
<dbReference type="KEGG" id="wca:WEOB_289"/>
<dbReference type="Proteomes" id="UP000242753">
    <property type="component" value="Chromosome I"/>
</dbReference>
<dbReference type="GO" id="GO:0005829">
    <property type="term" value="C:cytosol"/>
    <property type="evidence" value="ECO:0007669"/>
    <property type="project" value="TreeGrafter"/>
</dbReference>
<proteinExistence type="inferred from homology"/>
<dbReference type="InterPro" id="IPR037027">
    <property type="entry name" value="YqgF/RNaseH-like_dom_sf"/>
</dbReference>
<evidence type="ECO:0000313" key="8">
    <source>
        <dbReference type="Proteomes" id="UP000242753"/>
    </source>
</evidence>
<dbReference type="PANTHER" id="PTHR33317:SF4">
    <property type="entry name" value="POLYNUCLEOTIDYL TRANSFERASE, RIBONUCLEASE H-LIKE SUPERFAMILY PROTEIN"/>
    <property type="match status" value="1"/>
</dbReference>
<sequence length="142" mass="16592">MNKCFYILGLDVGTLNVGVAISQNVTKIAYPLGTFKIFRGIFYNWGEMDKIFDEWKLIHTIVVGLPLNMDGTEQNFTFEVKKFSNRLQNRFNCRVVLHDERLSTFEARCELLNNRKNRRFNKKLIDAKAAAVILESWLQQEI</sequence>
<evidence type="ECO:0000256" key="3">
    <source>
        <dbReference type="ARBA" id="ARBA00022722"/>
    </source>
</evidence>
<dbReference type="GO" id="GO:0004518">
    <property type="term" value="F:nuclease activity"/>
    <property type="evidence" value="ECO:0007669"/>
    <property type="project" value="UniProtKB-KW"/>
</dbReference>
<name>A0A0H5BWZ2_9ENTR</name>
<dbReference type="GO" id="GO:0000967">
    <property type="term" value="P:rRNA 5'-end processing"/>
    <property type="evidence" value="ECO:0007669"/>
    <property type="project" value="UniProtKB-UniRule"/>
</dbReference>
<reference evidence="8" key="1">
    <citation type="submission" date="2015-01" db="EMBL/GenBank/DDBJ databases">
        <authorList>
            <person name="Manzano-Marin A."/>
            <person name="Manzano-Marin A."/>
        </authorList>
    </citation>
    <scope>NUCLEOTIDE SEQUENCE [LARGE SCALE GENOMIC DNA]</scope>
    <source>
        <strain evidence="8">obscurior</strain>
    </source>
</reference>
<dbReference type="Pfam" id="PF03652">
    <property type="entry name" value="RuvX"/>
    <property type="match status" value="1"/>
</dbReference>
<dbReference type="PATRIC" id="fig|1594731.3.peg.268"/>
<keyword evidence="8" id="KW-1185">Reference proteome</keyword>
<comment type="subcellular location">
    <subcellularLocation>
        <location evidence="5">Cytoplasm</location>
    </subcellularLocation>
</comment>
<evidence type="ECO:0000256" key="4">
    <source>
        <dbReference type="ARBA" id="ARBA00022801"/>
    </source>
</evidence>
<dbReference type="Gene3D" id="3.30.420.140">
    <property type="entry name" value="YqgF/RNase H-like domain"/>
    <property type="match status" value="1"/>
</dbReference>
<evidence type="ECO:0000256" key="2">
    <source>
        <dbReference type="ARBA" id="ARBA00022517"/>
    </source>
</evidence>
<dbReference type="NCBIfam" id="TIGR00250">
    <property type="entry name" value="RNAse_H_YqgF"/>
    <property type="match status" value="1"/>
</dbReference>
<dbReference type="InterPro" id="IPR006641">
    <property type="entry name" value="YqgF/RNaseH-like_dom"/>
</dbReference>
<dbReference type="AlphaFoldDB" id="A0A0H5BWZ2"/>
<dbReference type="CDD" id="cd16964">
    <property type="entry name" value="YqgF"/>
    <property type="match status" value="1"/>
</dbReference>
<keyword evidence="2 5" id="KW-0690">Ribosome biogenesis</keyword>
<keyword evidence="3 5" id="KW-0540">Nuclease</keyword>
<keyword evidence="4 5" id="KW-0378">Hydrolase</keyword>